<proteinExistence type="inferred from homology"/>
<dbReference type="PANTHER" id="PTHR37483">
    <property type="entry name" value="UPF0125 PROTEIN RATB"/>
    <property type="match status" value="1"/>
</dbReference>
<keyword evidence="4" id="KW-1185">Reference proteome</keyword>
<dbReference type="EMBL" id="CP003807">
    <property type="protein sequence ID" value="AGF49768.1"/>
    <property type="molecule type" value="Genomic_DNA"/>
</dbReference>
<dbReference type="PATRIC" id="fig|1208922.3.peg.322"/>
<gene>
    <name evidence="3" type="ORF">BCUE_0576</name>
</gene>
<protein>
    <recommendedName>
        <fullName evidence="2">UPF0125 protein BCUE_0576</fullName>
    </recommendedName>
</protein>
<dbReference type="KEGG" id="kbt:BCUE_0576"/>
<accession>M1LBG3</accession>
<dbReference type="InterPro" id="IPR037021">
    <property type="entry name" value="RnfH_sf"/>
</dbReference>
<dbReference type="RefSeq" id="WP_015238017.1">
    <property type="nucleotide sequence ID" value="NC_020285.1"/>
</dbReference>
<comment type="similarity">
    <text evidence="1 2">Belongs to the UPF0125 (RnfH) family.</text>
</comment>
<evidence type="ECO:0000313" key="3">
    <source>
        <dbReference type="EMBL" id="AGF49768.1"/>
    </source>
</evidence>
<evidence type="ECO:0000256" key="1">
    <source>
        <dbReference type="ARBA" id="ARBA00010645"/>
    </source>
</evidence>
<dbReference type="Proteomes" id="UP000011563">
    <property type="component" value="Chromosome"/>
</dbReference>
<dbReference type="HOGENOM" id="CLU_150721_1_0_4"/>
<evidence type="ECO:0000313" key="4">
    <source>
        <dbReference type="Proteomes" id="UP000011563"/>
    </source>
</evidence>
<dbReference type="Gene3D" id="3.10.20.280">
    <property type="entry name" value="RnfH-like"/>
    <property type="match status" value="1"/>
</dbReference>
<sequence length="105" mass="12330">MEKKYNISICICYVGIDGKFFLRDLIVHIGCTINEAIVYSKFNHDFIDVNYNQNNVGIFGKIKSIDTILVDGDRIEIYRPLINDPKKSRRIKSIMQRKKILTIYR</sequence>
<evidence type="ECO:0000256" key="2">
    <source>
        <dbReference type="HAMAP-Rule" id="MF_00460"/>
    </source>
</evidence>
<dbReference type="InterPro" id="IPR005346">
    <property type="entry name" value="RnfH"/>
</dbReference>
<dbReference type="InterPro" id="IPR016155">
    <property type="entry name" value="Mopterin_synth/thiamin_S_b"/>
</dbReference>
<dbReference type="Pfam" id="PF03658">
    <property type="entry name" value="Ub-RnfH"/>
    <property type="match status" value="1"/>
</dbReference>
<dbReference type="SUPFAM" id="SSF54285">
    <property type="entry name" value="MoaD/ThiS"/>
    <property type="match status" value="1"/>
</dbReference>
<organism evidence="3 4">
    <name type="scientific">Candidatus Kinetoplastidibacterium blastocrithidiae TCC012E</name>
    <dbReference type="NCBI Taxonomy" id="1208922"/>
    <lineage>
        <taxon>Bacteria</taxon>
        <taxon>Pseudomonadati</taxon>
        <taxon>Pseudomonadota</taxon>
        <taxon>Betaproteobacteria</taxon>
        <taxon>Candidatus Kinetoplastidibacterium</taxon>
    </lineage>
</organism>
<dbReference type="PANTHER" id="PTHR37483:SF1">
    <property type="entry name" value="UPF0125 PROTEIN RATB"/>
    <property type="match status" value="1"/>
</dbReference>
<dbReference type="AlphaFoldDB" id="M1LBG3"/>
<reference evidence="3 4" key="1">
    <citation type="journal article" date="2013" name="Genome Biol. Evol.">
        <title>Genome evolution and phylogenomic analysis of candidatus kinetoplastibacterium, the betaproteobacterial endosymbionts of strigomonas and angomonas.</title>
        <authorList>
            <person name="Alves J.M."/>
            <person name="Serrano M.G."/>
            <person name="Maia da Silva F."/>
            <person name="Voegtly L.J."/>
            <person name="Matveyev A.V."/>
            <person name="Teixeira M.M."/>
            <person name="Camargo E.P."/>
            <person name="Buck G.A."/>
        </authorList>
    </citation>
    <scope>NUCLEOTIDE SEQUENCE [LARGE SCALE GENOMIC DNA]</scope>
    <source>
        <strain evidence="3 4">TCC012E</strain>
    </source>
</reference>
<name>M1LBG3_9PROT</name>
<dbReference type="HAMAP" id="MF_00460">
    <property type="entry name" value="UPF0125_RnfH"/>
    <property type="match status" value="1"/>
</dbReference>